<proteinExistence type="predicted"/>
<keyword evidence="1" id="KW-0150">Chloroplast</keyword>
<sequence length="131" mass="15811">MVQKIVDPYFHIQTFNVKVDKQLSPIAETILKSFNYKLYYYVIDDLFYLLKSDPNERDYLLNILHSSVIFLQNNLYINFFDIYVYEITINEISKFNRFLTEESKPYQKSTQITIKLAYQVKPISKKLETIW</sequence>
<reference evidence="1" key="1">
    <citation type="submission" date="2020-09" db="EMBL/GenBank/DDBJ databases">
        <title>the complete chloroplast genome of Chaetoceros muelleri.</title>
        <authorList>
            <person name="Li Y."/>
            <person name="Deng X."/>
        </authorList>
    </citation>
    <scope>NUCLEOTIDE SEQUENCE</scope>
</reference>
<dbReference type="GeneID" id="63358036"/>
<evidence type="ECO:0000313" key="1">
    <source>
        <dbReference type="EMBL" id="QOK36080.1"/>
    </source>
</evidence>
<geneLocation type="chloroplast" evidence="1"/>
<protein>
    <submittedName>
        <fullName evidence="1">Ycf88</fullName>
    </submittedName>
</protein>
<dbReference type="AlphaFoldDB" id="A0A7L9K4D9"/>
<accession>A0A7L9K4D9</accession>
<organism evidence="1">
    <name type="scientific">Chaetoceros muelleri</name>
    <dbReference type="NCBI Taxonomy" id="265525"/>
    <lineage>
        <taxon>Eukaryota</taxon>
        <taxon>Sar</taxon>
        <taxon>Stramenopiles</taxon>
        <taxon>Ochrophyta</taxon>
        <taxon>Bacillariophyta</taxon>
        <taxon>Coscinodiscophyceae</taxon>
        <taxon>Chaetocerotophycidae</taxon>
        <taxon>Chaetocerotales</taxon>
        <taxon>Chaetocerotaceae</taxon>
        <taxon>Chaetoceros</taxon>
    </lineage>
</organism>
<name>A0A7L9K4D9_9STRA</name>
<keyword evidence="1" id="KW-0934">Plastid</keyword>
<dbReference type="EMBL" id="MW004650">
    <property type="protein sequence ID" value="QOK36080.1"/>
    <property type="molecule type" value="Genomic_DNA"/>
</dbReference>
<dbReference type="RefSeq" id="YP_010021061.1">
    <property type="nucleotide sequence ID" value="NC_053621.1"/>
</dbReference>
<gene>
    <name evidence="1" type="primary">ycf88</name>
</gene>